<organism evidence="1 2">
    <name type="scientific">Mesorhizobium caraganae</name>
    <dbReference type="NCBI Taxonomy" id="483206"/>
    <lineage>
        <taxon>Bacteria</taxon>
        <taxon>Pseudomonadati</taxon>
        <taxon>Pseudomonadota</taxon>
        <taxon>Alphaproteobacteria</taxon>
        <taxon>Hyphomicrobiales</taxon>
        <taxon>Phyllobacteriaceae</taxon>
        <taxon>Mesorhizobium</taxon>
    </lineage>
</organism>
<protein>
    <recommendedName>
        <fullName evidence="3">HNH endonuclease</fullName>
    </recommendedName>
</protein>
<dbReference type="RefSeq" id="WP_352562110.1">
    <property type="nucleotide sequence ID" value="NZ_JAMYQB010000036.1"/>
</dbReference>
<accession>A0ABV1Z833</accession>
<name>A0ABV1Z833_9HYPH</name>
<dbReference type="Proteomes" id="UP001433071">
    <property type="component" value="Unassembled WGS sequence"/>
</dbReference>
<gene>
    <name evidence="1" type="ORF">NKI36_29675</name>
</gene>
<proteinExistence type="predicted"/>
<sequence>MPRDNFPGDVVDRLAKRSGMKCSNPDCRLPTAGPDAGEGTTNTGVAAHIAAASPEGARYDEAMTPEQRSAFTNGIWLCQTHAKLIDDDELTYTFGVLHDWKATAEAMAGLEAKGFVIRRGRSFADLEKKAPKLFAEMRQDLSNHPLVREIVILSRKRMYNNVGNDKVVFMYFLQDYDNLRGFIDVMENYGAIYDVDVGKIPRYNYNEDFIEYLVTQ</sequence>
<evidence type="ECO:0008006" key="3">
    <source>
        <dbReference type="Google" id="ProtNLM"/>
    </source>
</evidence>
<dbReference type="EMBL" id="JAMYQB010000036">
    <property type="protein sequence ID" value="MER9408178.1"/>
    <property type="molecule type" value="Genomic_DNA"/>
</dbReference>
<evidence type="ECO:0000313" key="2">
    <source>
        <dbReference type="Proteomes" id="UP001433071"/>
    </source>
</evidence>
<comment type="caution">
    <text evidence="1">The sequence shown here is derived from an EMBL/GenBank/DDBJ whole genome shotgun (WGS) entry which is preliminary data.</text>
</comment>
<reference evidence="1 2" key="1">
    <citation type="journal article" date="2024" name="Proc. Natl. Acad. Sci. U.S.A.">
        <title>The evolutionary genomics of adaptation to stress in wild rhizobium bacteria.</title>
        <authorList>
            <person name="Kehlet-Delgado H."/>
            <person name="Montoya A.P."/>
            <person name="Jensen K.T."/>
            <person name="Wendlandt C.E."/>
            <person name="Dexheimer C."/>
            <person name="Roberts M."/>
            <person name="Torres Martinez L."/>
            <person name="Friesen M.L."/>
            <person name="Griffitts J.S."/>
            <person name="Porter S.S."/>
        </authorList>
    </citation>
    <scope>NUCLEOTIDE SEQUENCE [LARGE SCALE GENOMIC DNA]</scope>
    <source>
        <strain evidence="1 2">M0641</strain>
    </source>
</reference>
<keyword evidence="2" id="KW-1185">Reference proteome</keyword>
<evidence type="ECO:0000313" key="1">
    <source>
        <dbReference type="EMBL" id="MER9408178.1"/>
    </source>
</evidence>